<comment type="similarity">
    <text evidence="2">Belongs to the pterin-4-alpha-carbinolamine dehydratase family.</text>
</comment>
<dbReference type="InterPro" id="IPR036428">
    <property type="entry name" value="PCD_sf"/>
</dbReference>
<evidence type="ECO:0000256" key="5">
    <source>
        <dbReference type="ARBA" id="ARBA00023239"/>
    </source>
</evidence>
<dbReference type="STRING" id="882082.SaccyDRAFT_2886"/>
<dbReference type="Proteomes" id="UP000002791">
    <property type="component" value="Chromosome"/>
</dbReference>
<evidence type="ECO:0000256" key="1">
    <source>
        <dbReference type="ARBA" id="ARBA00001554"/>
    </source>
</evidence>
<dbReference type="HOGENOM" id="CLU_1160403_0_0_11"/>
<dbReference type="eggNOG" id="COG2154">
    <property type="taxonomic scope" value="Bacteria"/>
</dbReference>
<evidence type="ECO:0000256" key="3">
    <source>
        <dbReference type="ARBA" id="ARBA00013252"/>
    </source>
</evidence>
<dbReference type="InterPro" id="IPR038282">
    <property type="entry name" value="DUF2267_sf"/>
</dbReference>
<evidence type="ECO:0000256" key="4">
    <source>
        <dbReference type="ARBA" id="ARBA00021735"/>
    </source>
</evidence>
<protein>
    <recommendedName>
        <fullName evidence="4">Putative pterin-4-alpha-carbinolamine dehydratase</fullName>
        <ecNumber evidence="3">4.2.1.96</ecNumber>
    </recommendedName>
</protein>
<reference evidence="6 7" key="1">
    <citation type="submission" date="2011-11" db="EMBL/GenBank/DDBJ databases">
        <title>The Noncontiguous Finished sequence of Saccharomonospora cyanea NA-134.</title>
        <authorList>
            <consortium name="US DOE Joint Genome Institute"/>
            <person name="Lucas S."/>
            <person name="Han J."/>
            <person name="Lapidus A."/>
            <person name="Cheng J.-F."/>
            <person name="Goodwin L."/>
            <person name="Pitluck S."/>
            <person name="Peters L."/>
            <person name="Ovchinnikova G."/>
            <person name="Lu M."/>
            <person name="Detter J.C."/>
            <person name="Han C."/>
            <person name="Tapia R."/>
            <person name="Land M."/>
            <person name="Hauser L."/>
            <person name="Kyrpides N."/>
            <person name="Ivanova N."/>
            <person name="Pagani I."/>
            <person name="Brambilla E.-M."/>
            <person name="Klenk H.-P."/>
            <person name="Woyke T."/>
        </authorList>
    </citation>
    <scope>NUCLEOTIDE SEQUENCE [LARGE SCALE GENOMIC DNA]</scope>
    <source>
        <strain evidence="6 7">NA-134</strain>
    </source>
</reference>
<dbReference type="InterPro" id="IPR018727">
    <property type="entry name" value="DUF2267"/>
</dbReference>
<dbReference type="SUPFAM" id="SSF55248">
    <property type="entry name" value="PCD-like"/>
    <property type="match status" value="1"/>
</dbReference>
<dbReference type="OrthoDB" id="3618409at2"/>
<dbReference type="RefSeq" id="WP_005457056.1">
    <property type="nucleotide sequence ID" value="NZ_CM001440.1"/>
</dbReference>
<evidence type="ECO:0000313" key="7">
    <source>
        <dbReference type="Proteomes" id="UP000002791"/>
    </source>
</evidence>
<keyword evidence="7" id="KW-1185">Reference proteome</keyword>
<accession>H5XIA3</accession>
<dbReference type="Gene3D" id="3.30.1360.20">
    <property type="entry name" value="Transcriptional coactivator/pterin dehydratase"/>
    <property type="match status" value="1"/>
</dbReference>
<dbReference type="Pfam" id="PF01329">
    <property type="entry name" value="Pterin_4a"/>
    <property type="match status" value="1"/>
</dbReference>
<evidence type="ECO:0000256" key="2">
    <source>
        <dbReference type="ARBA" id="ARBA00006472"/>
    </source>
</evidence>
<dbReference type="GO" id="GO:0008124">
    <property type="term" value="F:4-alpha-hydroxytetrahydrobiopterin dehydratase activity"/>
    <property type="evidence" value="ECO:0007669"/>
    <property type="project" value="UniProtKB-EC"/>
</dbReference>
<gene>
    <name evidence="6" type="ORF">SaccyDRAFT_2886</name>
</gene>
<dbReference type="EMBL" id="CM001440">
    <property type="protein sequence ID" value="EHR61731.1"/>
    <property type="molecule type" value="Genomic_DNA"/>
</dbReference>
<dbReference type="AlphaFoldDB" id="H5XIA3"/>
<evidence type="ECO:0000313" key="6">
    <source>
        <dbReference type="EMBL" id="EHR61731.1"/>
    </source>
</evidence>
<comment type="catalytic activity">
    <reaction evidence="1">
        <text>(4aS,6R)-4a-hydroxy-L-erythro-5,6,7,8-tetrahydrobiopterin = (6R)-L-erythro-6,7-dihydrobiopterin + H2O</text>
        <dbReference type="Rhea" id="RHEA:11920"/>
        <dbReference type="ChEBI" id="CHEBI:15377"/>
        <dbReference type="ChEBI" id="CHEBI:15642"/>
        <dbReference type="ChEBI" id="CHEBI:43120"/>
        <dbReference type="EC" id="4.2.1.96"/>
    </reaction>
</comment>
<keyword evidence="5" id="KW-0456">Lyase</keyword>
<dbReference type="eggNOG" id="COG5502">
    <property type="taxonomic scope" value="Bacteria"/>
</dbReference>
<dbReference type="GO" id="GO:0006729">
    <property type="term" value="P:tetrahydrobiopterin biosynthetic process"/>
    <property type="evidence" value="ECO:0007669"/>
    <property type="project" value="InterPro"/>
</dbReference>
<organism evidence="6 7">
    <name type="scientific">Saccharomonospora cyanea NA-134</name>
    <dbReference type="NCBI Taxonomy" id="882082"/>
    <lineage>
        <taxon>Bacteria</taxon>
        <taxon>Bacillati</taxon>
        <taxon>Actinomycetota</taxon>
        <taxon>Actinomycetes</taxon>
        <taxon>Pseudonocardiales</taxon>
        <taxon>Pseudonocardiaceae</taxon>
        <taxon>Saccharomonospora</taxon>
    </lineage>
</organism>
<dbReference type="Pfam" id="PF10025">
    <property type="entry name" value="DUF2267"/>
    <property type="match status" value="1"/>
</dbReference>
<dbReference type="EC" id="4.2.1.96" evidence="3"/>
<dbReference type="Gene3D" id="1.10.490.110">
    <property type="entry name" value="Uncharacterized conserved protein DUF2267"/>
    <property type="match status" value="1"/>
</dbReference>
<dbReference type="InterPro" id="IPR001533">
    <property type="entry name" value="Pterin_deHydtase"/>
</dbReference>
<name>H5XIA3_9PSEU</name>
<sequence>MRYQDLVESVRDQAELDTSERARESVTAVLATVAHCVTPDMRARMAERLPGALESAVEVPGETEIRDGDALLIEIARRTDDTPERARYVGQAVFTALRAGDPDLVDELRGELHSDLMERLEPAAEPPGRARSVDPQVPTQLSDADIERALRRLTDWTGDENGLHRTVALPEDRLTPLINRVQAEARDVNDHVRVDRAGDSVTFTLSTGRRGAVTEPDVDLAERIDHVVAEVGSGGKPGR</sequence>
<proteinExistence type="inferred from homology"/>